<dbReference type="InterPro" id="IPR016454">
    <property type="entry name" value="Cysteine_dSase"/>
</dbReference>
<comment type="cofactor">
    <cofactor evidence="1 10 11">
        <name>pyridoxal 5'-phosphate</name>
        <dbReference type="ChEBI" id="CHEBI:597326"/>
    </cofactor>
</comment>
<dbReference type="InterPro" id="IPR000192">
    <property type="entry name" value="Aminotrans_V_dom"/>
</dbReference>
<evidence type="ECO:0000256" key="9">
    <source>
        <dbReference type="ARBA" id="ARBA00050776"/>
    </source>
</evidence>
<comment type="subcellular location">
    <subcellularLocation>
        <location evidence="10">Cytoplasm</location>
    </subcellularLocation>
</comment>
<evidence type="ECO:0000256" key="10">
    <source>
        <dbReference type="HAMAP-Rule" id="MF_00331"/>
    </source>
</evidence>
<dbReference type="Gene3D" id="3.90.1150.10">
    <property type="entry name" value="Aspartate Aminotransferase, domain 1"/>
    <property type="match status" value="1"/>
</dbReference>
<comment type="pathway">
    <text evidence="10">Cofactor biosynthesis; iron-sulfur cluster biosynthesis.</text>
</comment>
<evidence type="ECO:0000259" key="12">
    <source>
        <dbReference type="Pfam" id="PF00266"/>
    </source>
</evidence>
<evidence type="ECO:0000256" key="11">
    <source>
        <dbReference type="RuleBase" id="RU004504"/>
    </source>
</evidence>
<dbReference type="Proteomes" id="UP001368500">
    <property type="component" value="Unassembled WGS sequence"/>
</dbReference>
<dbReference type="PANTHER" id="PTHR11601">
    <property type="entry name" value="CYSTEINE DESULFURYLASE FAMILY MEMBER"/>
    <property type="match status" value="1"/>
</dbReference>
<evidence type="ECO:0000313" key="13">
    <source>
        <dbReference type="EMBL" id="MEK8026532.1"/>
    </source>
</evidence>
<evidence type="ECO:0000256" key="5">
    <source>
        <dbReference type="ARBA" id="ARBA00022723"/>
    </source>
</evidence>
<dbReference type="SUPFAM" id="SSF53383">
    <property type="entry name" value="PLP-dependent transferases"/>
    <property type="match status" value="1"/>
</dbReference>
<dbReference type="InterPro" id="IPR020578">
    <property type="entry name" value="Aminotrans_V_PyrdxlP_BS"/>
</dbReference>
<dbReference type="EC" id="2.8.1.7" evidence="10"/>
<feature type="modified residue" description="N6-(pyridoxal phosphate)lysine" evidence="10">
    <location>
        <position position="209"/>
    </location>
</feature>
<evidence type="ECO:0000256" key="2">
    <source>
        <dbReference type="ARBA" id="ARBA00006490"/>
    </source>
</evidence>
<dbReference type="Gene3D" id="3.40.640.10">
    <property type="entry name" value="Type I PLP-dependent aspartate aminotransferase-like (Major domain)"/>
    <property type="match status" value="1"/>
</dbReference>
<proteinExistence type="inferred from homology"/>
<name>A0ABU9B9H1_9BURK</name>
<keyword evidence="5 10" id="KW-0479">Metal-binding</keyword>
<reference evidence="13 14" key="1">
    <citation type="submission" date="2024-04" db="EMBL/GenBank/DDBJ databases">
        <title>Novel species of the genus Ideonella isolated from streams.</title>
        <authorList>
            <person name="Lu H."/>
        </authorList>
    </citation>
    <scope>NUCLEOTIDE SEQUENCE [LARGE SCALE GENOMIC DNA]</scope>
    <source>
        <strain evidence="13 14">BYS139W</strain>
    </source>
</reference>
<comment type="caution">
    <text evidence="13">The sequence shown here is derived from an EMBL/GenBank/DDBJ whole genome shotgun (WGS) entry which is preliminary data.</text>
</comment>
<dbReference type="GO" id="GO:0031071">
    <property type="term" value="F:cysteine desulfurase activity"/>
    <property type="evidence" value="ECO:0007669"/>
    <property type="project" value="UniProtKB-EC"/>
</dbReference>
<dbReference type="PANTHER" id="PTHR11601:SF34">
    <property type="entry name" value="CYSTEINE DESULFURASE"/>
    <property type="match status" value="1"/>
</dbReference>
<dbReference type="EMBL" id="JBBUTF010000008">
    <property type="protein sequence ID" value="MEK8026532.1"/>
    <property type="molecule type" value="Genomic_DNA"/>
</dbReference>
<dbReference type="Pfam" id="PF00266">
    <property type="entry name" value="Aminotran_5"/>
    <property type="match status" value="1"/>
</dbReference>
<feature type="active site" description="Cysteine persulfide intermediate" evidence="10">
    <location>
        <position position="331"/>
    </location>
</feature>
<dbReference type="PROSITE" id="PS00595">
    <property type="entry name" value="AA_TRANSFER_CLASS_5"/>
    <property type="match status" value="1"/>
</dbReference>
<evidence type="ECO:0000256" key="1">
    <source>
        <dbReference type="ARBA" id="ARBA00001933"/>
    </source>
</evidence>
<gene>
    <name evidence="10" type="primary">iscS</name>
    <name evidence="13" type="ORF">AACH11_11230</name>
</gene>
<organism evidence="13 14">
    <name type="scientific">Pseudaquabacterium rugosum</name>
    <dbReference type="NCBI Taxonomy" id="2984194"/>
    <lineage>
        <taxon>Bacteria</taxon>
        <taxon>Pseudomonadati</taxon>
        <taxon>Pseudomonadota</taxon>
        <taxon>Betaproteobacteria</taxon>
        <taxon>Burkholderiales</taxon>
        <taxon>Sphaerotilaceae</taxon>
        <taxon>Pseudaquabacterium</taxon>
    </lineage>
</organism>
<dbReference type="PIRSF" id="PIRSF005572">
    <property type="entry name" value="NifS"/>
    <property type="match status" value="1"/>
</dbReference>
<evidence type="ECO:0000256" key="3">
    <source>
        <dbReference type="ARBA" id="ARBA00022679"/>
    </source>
</evidence>
<keyword evidence="14" id="KW-1185">Reference proteome</keyword>
<evidence type="ECO:0000256" key="7">
    <source>
        <dbReference type="ARBA" id="ARBA00023004"/>
    </source>
</evidence>
<dbReference type="RefSeq" id="WP_341374315.1">
    <property type="nucleotide sequence ID" value="NZ_JBBUTF010000008.1"/>
</dbReference>
<evidence type="ECO:0000256" key="6">
    <source>
        <dbReference type="ARBA" id="ARBA00022898"/>
    </source>
</evidence>
<comment type="function">
    <text evidence="10">Master enzyme that delivers sulfur to a number of partners involved in Fe-S cluster assembly, tRNA modification or cofactor biosynthesis. Catalyzes the removal of elemental sulfur atoms from cysteine to produce alanine. Functions as a sulfur delivery protein for Fe-S cluster synthesis onto IscU, an Fe-S scaffold assembly protein, as well as other S acceptor proteins.</text>
</comment>
<comment type="similarity">
    <text evidence="2 10">Belongs to the class-V pyridoxal-phosphate-dependent aminotransferase family. NifS/IscS subfamily.</text>
</comment>
<dbReference type="HAMAP" id="MF_00331">
    <property type="entry name" value="Cys_desulf_IscS"/>
    <property type="match status" value="1"/>
</dbReference>
<sequence>MNTSVPSKPIYLDYAATTPCDPRVVQVMVPYLYENFGNPASRSHAWGWAAEEAVEIAREHVAALIGADPREIVWTSGATESDNLAIKGAAQFHRAKGRHLITVKTEHKAVLDTMRELERTGFEVTYLDVQGDGLLDLAALKAAIRPDTLLVSVMYVNNEIGVIQDIPAIGALCRAQGVLLHVDAAQATGKVAIDLSSLPVDLMSLSAHKTYGPKGIGALYVRRKPRVRIEAQMHGGGHERGLRSGTLATHQIAGMGEAYRLAKEHMATENARIRSLRDRLLSGLQDIPEVRVNGHLARRVAQNLNISFQFVEGESLLMGMKAIAVSSGSACTSASLEPSYVLRALGLSDEVAHSSIRFSIGRFTTPADIDAAIAHTRATVERLRSLSPLWDMHVAGIDLNRVQWAEH</sequence>
<dbReference type="NCBIfam" id="TIGR02006">
    <property type="entry name" value="IscS"/>
    <property type="match status" value="1"/>
</dbReference>
<feature type="binding site" evidence="10">
    <location>
        <position position="186"/>
    </location>
    <ligand>
        <name>pyridoxal 5'-phosphate</name>
        <dbReference type="ChEBI" id="CHEBI:597326"/>
    </ligand>
</feature>
<keyword evidence="4 10" id="KW-0001">2Fe-2S</keyword>
<feature type="domain" description="Aminotransferase class V" evidence="12">
    <location>
        <begin position="10"/>
        <end position="371"/>
    </location>
</feature>
<dbReference type="InterPro" id="IPR015421">
    <property type="entry name" value="PyrdxlP-dep_Trfase_major"/>
</dbReference>
<keyword evidence="8 10" id="KW-0411">Iron-sulfur</keyword>
<feature type="binding site" description="via persulfide group" evidence="10">
    <location>
        <position position="331"/>
    </location>
    <ligand>
        <name>[2Fe-2S] cluster</name>
        <dbReference type="ChEBI" id="CHEBI:190135"/>
        <note>ligand shared with IscU</note>
    </ligand>
</feature>
<keyword evidence="10" id="KW-0963">Cytoplasm</keyword>
<keyword evidence="7 10" id="KW-0408">Iron</keyword>
<evidence type="ECO:0000256" key="4">
    <source>
        <dbReference type="ARBA" id="ARBA00022714"/>
    </source>
</evidence>
<feature type="binding site" evidence="10">
    <location>
        <position position="246"/>
    </location>
    <ligand>
        <name>pyridoxal 5'-phosphate</name>
        <dbReference type="ChEBI" id="CHEBI:597326"/>
    </ligand>
</feature>
<keyword evidence="3 10" id="KW-0808">Transferase</keyword>
<dbReference type="InterPro" id="IPR015424">
    <property type="entry name" value="PyrdxlP-dep_Trfase"/>
</dbReference>
<feature type="binding site" evidence="10">
    <location>
        <begin position="206"/>
        <end position="208"/>
    </location>
    <ligand>
        <name>pyridoxal 5'-phosphate</name>
        <dbReference type="ChEBI" id="CHEBI:597326"/>
    </ligand>
</feature>
<dbReference type="InterPro" id="IPR015422">
    <property type="entry name" value="PyrdxlP-dep_Trfase_small"/>
</dbReference>
<comment type="subunit">
    <text evidence="10">Homodimer. Forms a heterotetramer with IscU, interacts with other sulfur acceptors.</text>
</comment>
<dbReference type="NCBIfam" id="NF010611">
    <property type="entry name" value="PRK14012.1"/>
    <property type="match status" value="1"/>
</dbReference>
<feature type="binding site" evidence="10">
    <location>
        <position position="158"/>
    </location>
    <ligand>
        <name>pyridoxal 5'-phosphate</name>
        <dbReference type="ChEBI" id="CHEBI:597326"/>
    </ligand>
</feature>
<protein>
    <recommendedName>
        <fullName evidence="10">Cysteine desulfurase IscS</fullName>
        <ecNumber evidence="10">2.8.1.7</ecNumber>
    </recommendedName>
</protein>
<keyword evidence="6 10" id="KW-0663">Pyridoxal phosphate</keyword>
<evidence type="ECO:0000313" key="14">
    <source>
        <dbReference type="Proteomes" id="UP001368500"/>
    </source>
</evidence>
<comment type="catalytic activity">
    <reaction evidence="9 10">
        <text>(sulfur carrier)-H + L-cysteine = (sulfur carrier)-SH + L-alanine</text>
        <dbReference type="Rhea" id="RHEA:43892"/>
        <dbReference type="Rhea" id="RHEA-COMP:14737"/>
        <dbReference type="Rhea" id="RHEA-COMP:14739"/>
        <dbReference type="ChEBI" id="CHEBI:29917"/>
        <dbReference type="ChEBI" id="CHEBI:35235"/>
        <dbReference type="ChEBI" id="CHEBI:57972"/>
        <dbReference type="ChEBI" id="CHEBI:64428"/>
        <dbReference type="EC" id="2.8.1.7"/>
    </reaction>
</comment>
<accession>A0ABU9B9H1</accession>
<evidence type="ECO:0000256" key="8">
    <source>
        <dbReference type="ARBA" id="ARBA00023014"/>
    </source>
</evidence>
<feature type="binding site" evidence="10">
    <location>
        <begin position="78"/>
        <end position="79"/>
    </location>
    <ligand>
        <name>pyridoxal 5'-phosphate</name>
        <dbReference type="ChEBI" id="CHEBI:597326"/>
    </ligand>
</feature>
<dbReference type="InterPro" id="IPR010240">
    <property type="entry name" value="Cys_deSase_IscS"/>
</dbReference>